<protein>
    <recommendedName>
        <fullName evidence="3">Protein kinase domain-containing protein</fullName>
    </recommendedName>
</protein>
<gene>
    <name evidence="1" type="ORF">HHI36_013681</name>
</gene>
<proteinExistence type="predicted"/>
<dbReference type="AlphaFoldDB" id="A0ABD2NIF7"/>
<accession>A0ABD2NIF7</accession>
<dbReference type="Proteomes" id="UP001516400">
    <property type="component" value="Unassembled WGS sequence"/>
</dbReference>
<evidence type="ECO:0000313" key="1">
    <source>
        <dbReference type="EMBL" id="KAL3278350.1"/>
    </source>
</evidence>
<dbReference type="EMBL" id="JABFTP020000103">
    <property type="protein sequence ID" value="KAL3278350.1"/>
    <property type="molecule type" value="Genomic_DNA"/>
</dbReference>
<sequence>MSNALLLSRRNRPDAIDLSMCRPISEVTLRRAVLVLYPTRKPDWTFDKILHSDMKSLIMIYRYRHIGLKSENSLTFVDFGRGLTIEVFQIVGKLCSPDFHYRALPELALRDT</sequence>
<evidence type="ECO:0000313" key="2">
    <source>
        <dbReference type="Proteomes" id="UP001516400"/>
    </source>
</evidence>
<name>A0ABD2NIF7_9CUCU</name>
<evidence type="ECO:0008006" key="3">
    <source>
        <dbReference type="Google" id="ProtNLM"/>
    </source>
</evidence>
<organism evidence="1 2">
    <name type="scientific">Cryptolaemus montrouzieri</name>
    <dbReference type="NCBI Taxonomy" id="559131"/>
    <lineage>
        <taxon>Eukaryota</taxon>
        <taxon>Metazoa</taxon>
        <taxon>Ecdysozoa</taxon>
        <taxon>Arthropoda</taxon>
        <taxon>Hexapoda</taxon>
        <taxon>Insecta</taxon>
        <taxon>Pterygota</taxon>
        <taxon>Neoptera</taxon>
        <taxon>Endopterygota</taxon>
        <taxon>Coleoptera</taxon>
        <taxon>Polyphaga</taxon>
        <taxon>Cucujiformia</taxon>
        <taxon>Coccinelloidea</taxon>
        <taxon>Coccinellidae</taxon>
        <taxon>Scymninae</taxon>
        <taxon>Scymnini</taxon>
        <taxon>Cryptolaemus</taxon>
    </lineage>
</organism>
<comment type="caution">
    <text evidence="1">The sequence shown here is derived from an EMBL/GenBank/DDBJ whole genome shotgun (WGS) entry which is preliminary data.</text>
</comment>
<reference evidence="1 2" key="1">
    <citation type="journal article" date="2021" name="BMC Biol.">
        <title>Horizontally acquired antibacterial genes associated with adaptive radiation of ladybird beetles.</title>
        <authorList>
            <person name="Li H.S."/>
            <person name="Tang X.F."/>
            <person name="Huang Y.H."/>
            <person name="Xu Z.Y."/>
            <person name="Chen M.L."/>
            <person name="Du X.Y."/>
            <person name="Qiu B.Y."/>
            <person name="Chen P.T."/>
            <person name="Zhang W."/>
            <person name="Slipinski A."/>
            <person name="Escalona H.E."/>
            <person name="Waterhouse R.M."/>
            <person name="Zwick A."/>
            <person name="Pang H."/>
        </authorList>
    </citation>
    <scope>NUCLEOTIDE SEQUENCE [LARGE SCALE GENOMIC DNA]</scope>
    <source>
        <strain evidence="1">SYSU2018</strain>
    </source>
</reference>
<keyword evidence="2" id="KW-1185">Reference proteome</keyword>